<proteinExistence type="inferred from homology"/>
<dbReference type="Pfam" id="PF01288">
    <property type="entry name" value="HPPK"/>
    <property type="match status" value="1"/>
</dbReference>
<dbReference type="GO" id="GO:0003848">
    <property type="term" value="F:2-amino-4-hydroxy-6-hydroxymethyldihydropteridine diphosphokinase activity"/>
    <property type="evidence" value="ECO:0007669"/>
    <property type="project" value="UniProtKB-EC"/>
</dbReference>
<keyword evidence="9" id="KW-0289">Folate biosynthesis</keyword>
<dbReference type="PANTHER" id="PTHR43071">
    <property type="entry name" value="2-AMINO-4-HYDROXY-6-HYDROXYMETHYLDIHYDROPTERIDINE PYROPHOSPHOKINASE"/>
    <property type="match status" value="1"/>
</dbReference>
<evidence type="ECO:0000256" key="8">
    <source>
        <dbReference type="ARBA" id="ARBA00022840"/>
    </source>
</evidence>
<feature type="domain" description="7,8-dihydro-6-hydroxymethylpterin-pyrophosphokinase" evidence="13">
    <location>
        <begin position="93"/>
        <end position="104"/>
    </location>
</feature>
<accession>A0A2P1PPX3</accession>
<evidence type="ECO:0000313" key="14">
    <source>
        <dbReference type="EMBL" id="AVP96872.1"/>
    </source>
</evidence>
<comment type="similarity">
    <text evidence="2">Belongs to the HPPK family.</text>
</comment>
<evidence type="ECO:0000256" key="12">
    <source>
        <dbReference type="ARBA" id="ARBA00033413"/>
    </source>
</evidence>
<dbReference type="GO" id="GO:0016301">
    <property type="term" value="F:kinase activity"/>
    <property type="evidence" value="ECO:0007669"/>
    <property type="project" value="UniProtKB-KW"/>
</dbReference>
<dbReference type="CDD" id="cd00483">
    <property type="entry name" value="HPPK"/>
    <property type="match status" value="1"/>
</dbReference>
<dbReference type="OrthoDB" id="9808041at2"/>
<dbReference type="NCBIfam" id="TIGR01498">
    <property type="entry name" value="folK"/>
    <property type="match status" value="1"/>
</dbReference>
<dbReference type="GO" id="GO:0046656">
    <property type="term" value="P:folic acid biosynthetic process"/>
    <property type="evidence" value="ECO:0007669"/>
    <property type="project" value="UniProtKB-KW"/>
</dbReference>
<evidence type="ECO:0000256" key="6">
    <source>
        <dbReference type="ARBA" id="ARBA00022741"/>
    </source>
</evidence>
<evidence type="ECO:0000256" key="5">
    <source>
        <dbReference type="ARBA" id="ARBA00022679"/>
    </source>
</evidence>
<evidence type="ECO:0000256" key="4">
    <source>
        <dbReference type="ARBA" id="ARBA00016218"/>
    </source>
</evidence>
<reference evidence="14 15" key="1">
    <citation type="submission" date="2018-03" db="EMBL/GenBank/DDBJ databases">
        <title>Ahniella affigens gen. nov., sp. nov., a gammaproteobacterium isolated from sandy soil near a stream.</title>
        <authorList>
            <person name="Ko Y."/>
            <person name="Kim J.-H."/>
        </authorList>
    </citation>
    <scope>NUCLEOTIDE SEQUENCE [LARGE SCALE GENOMIC DNA]</scope>
    <source>
        <strain evidence="14 15">D13</strain>
    </source>
</reference>
<evidence type="ECO:0000256" key="9">
    <source>
        <dbReference type="ARBA" id="ARBA00022909"/>
    </source>
</evidence>
<evidence type="ECO:0000256" key="11">
    <source>
        <dbReference type="ARBA" id="ARBA00029766"/>
    </source>
</evidence>
<evidence type="ECO:0000256" key="1">
    <source>
        <dbReference type="ARBA" id="ARBA00005051"/>
    </source>
</evidence>
<evidence type="ECO:0000313" key="15">
    <source>
        <dbReference type="Proteomes" id="UP000241074"/>
    </source>
</evidence>
<dbReference type="PROSITE" id="PS00794">
    <property type="entry name" value="HPPK"/>
    <property type="match status" value="1"/>
</dbReference>
<dbReference type="Gene3D" id="3.30.70.560">
    <property type="entry name" value="7,8-Dihydro-6-hydroxymethylpterin-pyrophosphokinase HPPK"/>
    <property type="match status" value="1"/>
</dbReference>
<evidence type="ECO:0000256" key="10">
    <source>
        <dbReference type="ARBA" id="ARBA00029409"/>
    </source>
</evidence>
<reference evidence="14 15" key="2">
    <citation type="submission" date="2018-03" db="EMBL/GenBank/DDBJ databases">
        <authorList>
            <person name="Keele B.F."/>
        </authorList>
    </citation>
    <scope>NUCLEOTIDE SEQUENCE [LARGE SCALE GENOMIC DNA]</scope>
    <source>
        <strain evidence="14 15">D13</strain>
    </source>
</reference>
<dbReference type="InterPro" id="IPR000550">
    <property type="entry name" value="Hppk"/>
</dbReference>
<dbReference type="GO" id="GO:0046654">
    <property type="term" value="P:tetrahydrofolate biosynthetic process"/>
    <property type="evidence" value="ECO:0007669"/>
    <property type="project" value="UniProtKB-UniPathway"/>
</dbReference>
<keyword evidence="15" id="KW-1185">Reference proteome</keyword>
<dbReference type="KEGG" id="xba:C7S18_06515"/>
<dbReference type="EC" id="2.7.6.3" evidence="3"/>
<dbReference type="EMBL" id="CP027860">
    <property type="protein sequence ID" value="AVP96872.1"/>
    <property type="molecule type" value="Genomic_DNA"/>
</dbReference>
<comment type="pathway">
    <text evidence="1">Cofactor biosynthesis; tetrahydrofolate biosynthesis; 2-amino-4-hydroxy-6-hydroxymethyl-7,8-dihydropteridine diphosphate from 7,8-dihydroneopterin triphosphate: step 4/4.</text>
</comment>
<organism evidence="14 15">
    <name type="scientific">Ahniella affigens</name>
    <dbReference type="NCBI Taxonomy" id="2021234"/>
    <lineage>
        <taxon>Bacteria</taxon>
        <taxon>Pseudomonadati</taxon>
        <taxon>Pseudomonadota</taxon>
        <taxon>Gammaproteobacteria</taxon>
        <taxon>Lysobacterales</taxon>
        <taxon>Rhodanobacteraceae</taxon>
        <taxon>Ahniella</taxon>
    </lineage>
</organism>
<comment type="function">
    <text evidence="10">Catalyzes the transfer of pyrophosphate from adenosine triphosphate (ATP) to 6-hydroxymethyl-7,8-dihydropterin, an enzymatic step in folate biosynthesis pathway.</text>
</comment>
<dbReference type="Proteomes" id="UP000241074">
    <property type="component" value="Chromosome"/>
</dbReference>
<evidence type="ECO:0000256" key="2">
    <source>
        <dbReference type="ARBA" id="ARBA00005810"/>
    </source>
</evidence>
<dbReference type="PANTHER" id="PTHR43071:SF1">
    <property type="entry name" value="2-AMINO-4-HYDROXY-6-HYDROXYMETHYLDIHYDROPTERIDINE PYROPHOSPHOKINASE"/>
    <property type="match status" value="1"/>
</dbReference>
<evidence type="ECO:0000256" key="3">
    <source>
        <dbReference type="ARBA" id="ARBA00013253"/>
    </source>
</evidence>
<protein>
    <recommendedName>
        <fullName evidence="4">2-amino-4-hydroxy-6-hydroxymethyldihydropteridine pyrophosphokinase</fullName>
        <ecNumber evidence="3">2.7.6.3</ecNumber>
    </recommendedName>
    <alternativeName>
        <fullName evidence="11">6-hydroxymethyl-7,8-dihydropterin pyrophosphokinase</fullName>
    </alternativeName>
    <alternativeName>
        <fullName evidence="12">7,8-dihydro-6-hydroxymethylpterin-pyrophosphokinase</fullName>
    </alternativeName>
</protein>
<dbReference type="InterPro" id="IPR035907">
    <property type="entry name" value="Hppk_sf"/>
</dbReference>
<keyword evidence="5" id="KW-0808">Transferase</keyword>
<keyword evidence="7 14" id="KW-0418">Kinase</keyword>
<dbReference type="AlphaFoldDB" id="A0A2P1PPX3"/>
<dbReference type="SUPFAM" id="SSF55083">
    <property type="entry name" value="6-hydroxymethyl-7,8-dihydropterin pyrophosphokinase, HPPK"/>
    <property type="match status" value="1"/>
</dbReference>
<dbReference type="UniPathway" id="UPA00077">
    <property type="reaction ID" value="UER00155"/>
</dbReference>
<evidence type="ECO:0000256" key="7">
    <source>
        <dbReference type="ARBA" id="ARBA00022777"/>
    </source>
</evidence>
<sequence>MTIVHEPIVIALGSNMQDPPAQIRAAFERLQRLPDSRNWRLSRVFRTPPWGIREQAEFANAVALADVSLAPVALMQALLKIEAELGRERLGPRNGPRSIDLDLIGFGHRQFEVEALVVPHPRARERAFVLGPWRDLAPDASFPDGTPIAGAWAALPVAERNAIQPWN</sequence>
<gene>
    <name evidence="14" type="primary">folK</name>
    <name evidence="14" type="ORF">C7S18_06515</name>
</gene>
<dbReference type="RefSeq" id="WP_106890797.1">
    <property type="nucleotide sequence ID" value="NZ_CP027860.1"/>
</dbReference>
<keyword evidence="8" id="KW-0067">ATP-binding</keyword>
<evidence type="ECO:0000259" key="13">
    <source>
        <dbReference type="PROSITE" id="PS00794"/>
    </source>
</evidence>
<dbReference type="GO" id="GO:0005524">
    <property type="term" value="F:ATP binding"/>
    <property type="evidence" value="ECO:0007669"/>
    <property type="project" value="UniProtKB-KW"/>
</dbReference>
<keyword evidence="6" id="KW-0547">Nucleotide-binding</keyword>
<name>A0A2P1PPX3_9GAMM</name>